<organism evidence="3 4">
    <name type="scientific">Acidilutibacter cellobiosedens</name>
    <dbReference type="NCBI Taxonomy" id="2507161"/>
    <lineage>
        <taxon>Bacteria</taxon>
        <taxon>Bacillati</taxon>
        <taxon>Bacillota</taxon>
        <taxon>Tissierellia</taxon>
        <taxon>Tissierellales</taxon>
        <taxon>Acidilutibacteraceae</taxon>
        <taxon>Acidilutibacter</taxon>
    </lineage>
</organism>
<dbReference type="Proteomes" id="UP000287969">
    <property type="component" value="Chromosome"/>
</dbReference>
<evidence type="ECO:0000313" key="3">
    <source>
        <dbReference type="EMBL" id="QAT63167.1"/>
    </source>
</evidence>
<feature type="transmembrane region" description="Helical" evidence="1">
    <location>
        <begin position="49"/>
        <end position="70"/>
    </location>
</feature>
<dbReference type="RefSeq" id="WP_128753336.1">
    <property type="nucleotide sequence ID" value="NZ_CP035282.1"/>
</dbReference>
<dbReference type="InterPro" id="IPR025436">
    <property type="entry name" value="DUF4179"/>
</dbReference>
<proteinExistence type="predicted"/>
<name>A0A410QGN5_9FIRM</name>
<protein>
    <submittedName>
        <fullName evidence="3">DUF4179 domain-containing protein</fullName>
    </submittedName>
</protein>
<reference evidence="4" key="1">
    <citation type="submission" date="2019-01" db="EMBL/GenBank/DDBJ databases">
        <title>Draft genomes of a novel of Sporanaerobacter strains.</title>
        <authorList>
            <person name="Ma S."/>
        </authorList>
    </citation>
    <scope>NUCLEOTIDE SEQUENCE [LARGE SCALE GENOMIC DNA]</scope>
    <source>
        <strain evidence="4">NJN-17</strain>
    </source>
</reference>
<evidence type="ECO:0000313" key="4">
    <source>
        <dbReference type="Proteomes" id="UP000287969"/>
    </source>
</evidence>
<evidence type="ECO:0000256" key="1">
    <source>
        <dbReference type="SAM" id="Phobius"/>
    </source>
</evidence>
<evidence type="ECO:0000259" key="2">
    <source>
        <dbReference type="Pfam" id="PF13786"/>
    </source>
</evidence>
<keyword evidence="1" id="KW-0472">Membrane</keyword>
<dbReference type="AlphaFoldDB" id="A0A410QGN5"/>
<keyword evidence="4" id="KW-1185">Reference proteome</keyword>
<accession>A0A410QGN5</accession>
<keyword evidence="1" id="KW-1133">Transmembrane helix</keyword>
<feature type="domain" description="DUF4179" evidence="2">
    <location>
        <begin position="43"/>
        <end position="128"/>
    </location>
</feature>
<keyword evidence="1" id="KW-0812">Transmembrane</keyword>
<dbReference type="EMBL" id="CP035282">
    <property type="protein sequence ID" value="QAT63167.1"/>
    <property type="molecule type" value="Genomic_DNA"/>
</dbReference>
<dbReference type="Pfam" id="PF13786">
    <property type="entry name" value="DUF4179"/>
    <property type="match status" value="1"/>
</dbReference>
<gene>
    <name evidence="3" type="ORF">EQM13_17120</name>
</gene>
<dbReference type="OrthoDB" id="2961302at2"/>
<dbReference type="KEGG" id="spoa:EQM13_17120"/>
<sequence length="437" mass="49577">MNDLDRFFEKKRIEMEMINVPEELELKLRSALNNTPPHLKYSKKFKIKWAAIIVAAIILGSNIDTLAFYGKKLVGYEGVMNGTLSQLNELGKGQIIGKSYTFEDGTAVTLDGVMLDENQLLIFYTIRSGNVLEFLNVDNSNISGIAGEYMTESAQGEIDKENNEVKWIASFSTPHFFEKRLKWEFEIEKSGENEKGEISFVLDRNKAMGYTLKKHLNEKVKVDNATIRFQSITASPTTTVVKGKIQNIIELAADQITGERIRPYNLDIKIYANGKEVSIQGSEMTTDIKGMKFSFEYDALPKNLKELQIKLVSFEADYDASESVKLERNEKSQSVEINGQKVEINKVYEKGGETYINITTEENVALSKVNLTADDKDLKLQGTIPGKHEKKILNDKESMITYTRTLRFNGTGEELTLNINSIKYNKMYNKIIDIPMN</sequence>